<gene>
    <name evidence="1" type="ORF">DCAF_LOCUS1109</name>
</gene>
<evidence type="ECO:0000313" key="2">
    <source>
        <dbReference type="Proteomes" id="UP001314170"/>
    </source>
</evidence>
<dbReference type="AlphaFoldDB" id="A0AAV1QRN2"/>
<name>A0AAV1QRN2_9ROSI</name>
<accession>A0AAV1QRN2</accession>
<dbReference type="EMBL" id="CAWUPB010000127">
    <property type="protein sequence ID" value="CAK7323480.1"/>
    <property type="molecule type" value="Genomic_DNA"/>
</dbReference>
<proteinExistence type="predicted"/>
<dbReference type="Proteomes" id="UP001314170">
    <property type="component" value="Unassembled WGS sequence"/>
</dbReference>
<protein>
    <submittedName>
        <fullName evidence="1">Uncharacterized protein</fullName>
    </submittedName>
</protein>
<organism evidence="1 2">
    <name type="scientific">Dovyalis caffra</name>
    <dbReference type="NCBI Taxonomy" id="77055"/>
    <lineage>
        <taxon>Eukaryota</taxon>
        <taxon>Viridiplantae</taxon>
        <taxon>Streptophyta</taxon>
        <taxon>Embryophyta</taxon>
        <taxon>Tracheophyta</taxon>
        <taxon>Spermatophyta</taxon>
        <taxon>Magnoliopsida</taxon>
        <taxon>eudicotyledons</taxon>
        <taxon>Gunneridae</taxon>
        <taxon>Pentapetalae</taxon>
        <taxon>rosids</taxon>
        <taxon>fabids</taxon>
        <taxon>Malpighiales</taxon>
        <taxon>Salicaceae</taxon>
        <taxon>Flacourtieae</taxon>
        <taxon>Dovyalis</taxon>
    </lineage>
</organism>
<reference evidence="1 2" key="1">
    <citation type="submission" date="2024-01" db="EMBL/GenBank/DDBJ databases">
        <authorList>
            <person name="Waweru B."/>
        </authorList>
    </citation>
    <scope>NUCLEOTIDE SEQUENCE [LARGE SCALE GENOMIC DNA]</scope>
</reference>
<comment type="caution">
    <text evidence="1">The sequence shown here is derived from an EMBL/GenBank/DDBJ whole genome shotgun (WGS) entry which is preliminary data.</text>
</comment>
<evidence type="ECO:0000313" key="1">
    <source>
        <dbReference type="EMBL" id="CAK7323480.1"/>
    </source>
</evidence>
<sequence length="108" mass="11798">MSIVGPRIPKLCPRMHAVTWGSRVNHLQQLELAMIHVIVVRPREEVSGGGAVAPPQAGVLNHFCSNFGLLGALFMAMTADDQWIFDLVMAGNSIHPDRANHRARTGFS</sequence>
<keyword evidence="2" id="KW-1185">Reference proteome</keyword>